<name>A0ABW9AHC6_9BURK</name>
<evidence type="ECO:0000259" key="8">
    <source>
        <dbReference type="PROSITE" id="PS50850"/>
    </source>
</evidence>
<sequence length="449" mass="48894">MLNKTKQEETMQTHPNSARATHVQKYMLAIFCAMSFILYLDRVNLAAAAGPIKAELGLSNTTLGVAFSAFGYTYAVFQIIGGWFADKMGAKKTLIVCGSIWVVATILTGFVSGLASLVLARLLLGIGEGAALPAQARAITNWFQRKDRGFVQGITHSFSRLGNAVAPPIVALLIALHSWRAAFVIVGALTTIWIIIWAVYYKDNPREHTSINELELARLPEHQPAGANGVDTPWKKILHRMSPTIFVYFCQVWTNTLFFSWVPIYFMSAYNLDLKKSAIFASGVFFAGVVGDVTGGLISDRILKKTGSLRMARQGVIALSLLGTAGFLVPVMLSHDVNVVVWCLSGAFFALELTIGPIWAVPMDVAPKYTGTASGMLNTGAALATIISPVVFGAVIDMTGNWNLPFVGSGIFLLIGALMTLRMKPDRDLDYTDDQTPMERRRRPADQPV</sequence>
<keyword evidence="10" id="KW-1185">Reference proteome</keyword>
<evidence type="ECO:0000256" key="5">
    <source>
        <dbReference type="ARBA" id="ARBA00023136"/>
    </source>
</evidence>
<reference evidence="9 10" key="1">
    <citation type="journal article" date="2024" name="Chem. Sci.">
        <title>Discovery of megapolipeptins by genome mining of a Burkholderiales bacteria collection.</title>
        <authorList>
            <person name="Paulo B.S."/>
            <person name="Recchia M.J.J."/>
            <person name="Lee S."/>
            <person name="Fergusson C.H."/>
            <person name="Romanowski S.B."/>
            <person name="Hernandez A."/>
            <person name="Krull N."/>
            <person name="Liu D.Y."/>
            <person name="Cavanagh H."/>
            <person name="Bos A."/>
            <person name="Gray C.A."/>
            <person name="Murphy B.T."/>
            <person name="Linington R.G."/>
            <person name="Eustaquio A.S."/>
        </authorList>
    </citation>
    <scope>NUCLEOTIDE SEQUENCE [LARGE SCALE GENOMIC DNA]</scope>
    <source>
        <strain evidence="9 10">RL21-008-BIB-A</strain>
    </source>
</reference>
<keyword evidence="4 7" id="KW-1133">Transmembrane helix</keyword>
<dbReference type="InterPro" id="IPR011701">
    <property type="entry name" value="MFS"/>
</dbReference>
<feature type="domain" description="Major facilitator superfamily (MFS) profile" evidence="8">
    <location>
        <begin position="27"/>
        <end position="428"/>
    </location>
</feature>
<evidence type="ECO:0000313" key="9">
    <source>
        <dbReference type="EMBL" id="MFL9927510.1"/>
    </source>
</evidence>
<comment type="subcellular location">
    <subcellularLocation>
        <location evidence="1">Cell membrane</location>
        <topology evidence="1">Multi-pass membrane protein</topology>
    </subcellularLocation>
</comment>
<feature type="transmembrane region" description="Helical" evidence="7">
    <location>
        <begin position="315"/>
        <end position="333"/>
    </location>
</feature>
<feature type="transmembrane region" description="Helical" evidence="7">
    <location>
        <begin position="278"/>
        <end position="303"/>
    </location>
</feature>
<dbReference type="PANTHER" id="PTHR11662:SF399">
    <property type="entry name" value="FI19708P1-RELATED"/>
    <property type="match status" value="1"/>
</dbReference>
<keyword evidence="2" id="KW-1003">Cell membrane</keyword>
<evidence type="ECO:0000256" key="2">
    <source>
        <dbReference type="ARBA" id="ARBA00022475"/>
    </source>
</evidence>
<evidence type="ECO:0000256" key="3">
    <source>
        <dbReference type="ARBA" id="ARBA00022692"/>
    </source>
</evidence>
<dbReference type="PIRSF" id="PIRSF002808">
    <property type="entry name" value="Hexose_phosphate_transp"/>
    <property type="match status" value="1"/>
</dbReference>
<dbReference type="InterPro" id="IPR050382">
    <property type="entry name" value="MFS_Na/Anion_cotransporter"/>
</dbReference>
<dbReference type="InterPro" id="IPR020846">
    <property type="entry name" value="MFS_dom"/>
</dbReference>
<feature type="transmembrane region" description="Helical" evidence="7">
    <location>
        <begin position="373"/>
        <end position="396"/>
    </location>
</feature>
<dbReference type="InterPro" id="IPR036259">
    <property type="entry name" value="MFS_trans_sf"/>
</dbReference>
<evidence type="ECO:0000256" key="1">
    <source>
        <dbReference type="ARBA" id="ARBA00004651"/>
    </source>
</evidence>
<dbReference type="EMBL" id="JAQQFM010000016">
    <property type="protein sequence ID" value="MFL9927510.1"/>
    <property type="molecule type" value="Genomic_DNA"/>
</dbReference>
<organism evidence="9 10">
    <name type="scientific">Herbaspirillum lusitanum</name>
    <dbReference type="NCBI Taxonomy" id="213312"/>
    <lineage>
        <taxon>Bacteria</taxon>
        <taxon>Pseudomonadati</taxon>
        <taxon>Pseudomonadota</taxon>
        <taxon>Betaproteobacteria</taxon>
        <taxon>Burkholderiales</taxon>
        <taxon>Oxalobacteraceae</taxon>
        <taxon>Herbaspirillum</taxon>
    </lineage>
</organism>
<comment type="caution">
    <text evidence="9">The sequence shown here is derived from an EMBL/GenBank/DDBJ whole genome shotgun (WGS) entry which is preliminary data.</text>
</comment>
<keyword evidence="5 7" id="KW-0472">Membrane</keyword>
<feature type="transmembrane region" description="Helical" evidence="7">
    <location>
        <begin position="245"/>
        <end position="266"/>
    </location>
</feature>
<evidence type="ECO:0000256" key="7">
    <source>
        <dbReference type="SAM" id="Phobius"/>
    </source>
</evidence>
<proteinExistence type="predicted"/>
<feature type="region of interest" description="Disordered" evidence="6">
    <location>
        <begin position="429"/>
        <end position="449"/>
    </location>
</feature>
<feature type="transmembrane region" description="Helical" evidence="7">
    <location>
        <begin position="94"/>
        <end position="119"/>
    </location>
</feature>
<feature type="transmembrane region" description="Helical" evidence="7">
    <location>
        <begin position="339"/>
        <end position="361"/>
    </location>
</feature>
<dbReference type="SUPFAM" id="SSF103473">
    <property type="entry name" value="MFS general substrate transporter"/>
    <property type="match status" value="1"/>
</dbReference>
<dbReference type="Pfam" id="PF07690">
    <property type="entry name" value="MFS_1"/>
    <property type="match status" value="1"/>
</dbReference>
<dbReference type="Gene3D" id="1.20.1250.20">
    <property type="entry name" value="MFS general substrate transporter like domains"/>
    <property type="match status" value="2"/>
</dbReference>
<dbReference type="Proteomes" id="UP001629246">
    <property type="component" value="Unassembled WGS sequence"/>
</dbReference>
<dbReference type="CDD" id="cd17319">
    <property type="entry name" value="MFS_ExuT_GudP_like"/>
    <property type="match status" value="1"/>
</dbReference>
<dbReference type="InterPro" id="IPR000849">
    <property type="entry name" value="Sugar_P_transporter"/>
</dbReference>
<accession>A0ABW9AHC6</accession>
<protein>
    <submittedName>
        <fullName evidence="9">MFS transporter</fullName>
    </submittedName>
</protein>
<feature type="transmembrane region" description="Helical" evidence="7">
    <location>
        <begin position="402"/>
        <end position="421"/>
    </location>
</feature>
<keyword evidence="3 7" id="KW-0812">Transmembrane</keyword>
<feature type="transmembrane region" description="Helical" evidence="7">
    <location>
        <begin position="64"/>
        <end position="85"/>
    </location>
</feature>
<evidence type="ECO:0000313" key="10">
    <source>
        <dbReference type="Proteomes" id="UP001629246"/>
    </source>
</evidence>
<feature type="transmembrane region" description="Helical" evidence="7">
    <location>
        <begin position="181"/>
        <end position="201"/>
    </location>
</feature>
<dbReference type="PROSITE" id="PS50850">
    <property type="entry name" value="MFS"/>
    <property type="match status" value="1"/>
</dbReference>
<evidence type="ECO:0000256" key="6">
    <source>
        <dbReference type="SAM" id="MobiDB-lite"/>
    </source>
</evidence>
<evidence type="ECO:0000256" key="4">
    <source>
        <dbReference type="ARBA" id="ARBA00022989"/>
    </source>
</evidence>
<gene>
    <name evidence="9" type="ORF">PQR62_24775</name>
</gene>
<dbReference type="PANTHER" id="PTHR11662">
    <property type="entry name" value="SOLUTE CARRIER FAMILY 17"/>
    <property type="match status" value="1"/>
</dbReference>